<name>A0A7J7K6N9_BUGNE</name>
<reference evidence="1" key="1">
    <citation type="submission" date="2020-06" db="EMBL/GenBank/DDBJ databases">
        <title>Draft genome of Bugula neritina, a colonial animal packing powerful symbionts and potential medicines.</title>
        <authorList>
            <person name="Rayko M."/>
        </authorList>
    </citation>
    <scope>NUCLEOTIDE SEQUENCE [LARGE SCALE GENOMIC DNA]</scope>
    <source>
        <strain evidence="1">Kwan_BN1</strain>
    </source>
</reference>
<proteinExistence type="predicted"/>
<comment type="caution">
    <text evidence="1">The sequence shown here is derived from an EMBL/GenBank/DDBJ whole genome shotgun (WGS) entry which is preliminary data.</text>
</comment>
<dbReference type="Proteomes" id="UP000593567">
    <property type="component" value="Unassembled WGS sequence"/>
</dbReference>
<organism evidence="1 2">
    <name type="scientific">Bugula neritina</name>
    <name type="common">Brown bryozoan</name>
    <name type="synonym">Sertularia neritina</name>
    <dbReference type="NCBI Taxonomy" id="10212"/>
    <lineage>
        <taxon>Eukaryota</taxon>
        <taxon>Metazoa</taxon>
        <taxon>Spiralia</taxon>
        <taxon>Lophotrochozoa</taxon>
        <taxon>Bryozoa</taxon>
        <taxon>Gymnolaemata</taxon>
        <taxon>Cheilostomatida</taxon>
        <taxon>Flustrina</taxon>
        <taxon>Buguloidea</taxon>
        <taxon>Bugulidae</taxon>
        <taxon>Bugula</taxon>
    </lineage>
</organism>
<gene>
    <name evidence="1" type="ORF">EB796_007401</name>
</gene>
<evidence type="ECO:0000313" key="2">
    <source>
        <dbReference type="Proteomes" id="UP000593567"/>
    </source>
</evidence>
<keyword evidence="2" id="KW-1185">Reference proteome</keyword>
<protein>
    <submittedName>
        <fullName evidence="1">Uncharacterized protein</fullName>
    </submittedName>
</protein>
<sequence>MMIDKTKSFDCAYCYSYCQPQFWNVRMCSVPIFYYGHLLTITMIRDSFKQKLKLQTINIKIKMVLKLLTHQAQLQLELCL</sequence>
<dbReference type="EMBL" id="VXIV02001110">
    <property type="protein sequence ID" value="KAF6034289.1"/>
    <property type="molecule type" value="Genomic_DNA"/>
</dbReference>
<dbReference type="AlphaFoldDB" id="A0A7J7K6N9"/>
<evidence type="ECO:0000313" key="1">
    <source>
        <dbReference type="EMBL" id="KAF6034289.1"/>
    </source>
</evidence>
<accession>A0A7J7K6N9</accession>